<dbReference type="STRING" id="860235.AOZ06_01435"/>
<dbReference type="InterPro" id="IPR020846">
    <property type="entry name" value="MFS_dom"/>
</dbReference>
<feature type="transmembrane region" description="Helical" evidence="5">
    <location>
        <begin position="168"/>
        <end position="187"/>
    </location>
</feature>
<keyword evidence="2 5" id="KW-0812">Transmembrane</keyword>
<name>A0A0N9HN85_9PSEU</name>
<dbReference type="EMBL" id="CP012752">
    <property type="protein sequence ID" value="ALG05761.1"/>
    <property type="molecule type" value="Genomic_DNA"/>
</dbReference>
<feature type="transmembrane region" description="Helical" evidence="5">
    <location>
        <begin position="101"/>
        <end position="122"/>
    </location>
</feature>
<comment type="subcellular location">
    <subcellularLocation>
        <location evidence="1">Cell membrane</location>
        <topology evidence="1">Multi-pass membrane protein</topology>
    </subcellularLocation>
</comment>
<keyword evidence="3 5" id="KW-1133">Transmembrane helix</keyword>
<dbReference type="InterPro" id="IPR036259">
    <property type="entry name" value="MFS_trans_sf"/>
</dbReference>
<dbReference type="GO" id="GO:0005886">
    <property type="term" value="C:plasma membrane"/>
    <property type="evidence" value="ECO:0007669"/>
    <property type="project" value="UniProtKB-SubCell"/>
</dbReference>
<dbReference type="Gene3D" id="1.20.1250.20">
    <property type="entry name" value="MFS general substrate transporter like domains"/>
    <property type="match status" value="1"/>
</dbReference>
<feature type="transmembrane region" description="Helical" evidence="5">
    <location>
        <begin position="20"/>
        <end position="42"/>
    </location>
</feature>
<evidence type="ECO:0000256" key="5">
    <source>
        <dbReference type="SAM" id="Phobius"/>
    </source>
</evidence>
<evidence type="ECO:0000256" key="1">
    <source>
        <dbReference type="ARBA" id="ARBA00004651"/>
    </source>
</evidence>
<feature type="transmembrane region" description="Helical" evidence="5">
    <location>
        <begin position="274"/>
        <end position="297"/>
    </location>
</feature>
<evidence type="ECO:0000256" key="4">
    <source>
        <dbReference type="ARBA" id="ARBA00023136"/>
    </source>
</evidence>
<dbReference type="SUPFAM" id="SSF103473">
    <property type="entry name" value="MFS general substrate transporter"/>
    <property type="match status" value="1"/>
</dbReference>
<gene>
    <name evidence="7" type="ORF">AOZ06_01435</name>
</gene>
<dbReference type="OrthoDB" id="4229605at2"/>
<dbReference type="Pfam" id="PF07690">
    <property type="entry name" value="MFS_1"/>
    <property type="match status" value="1"/>
</dbReference>
<dbReference type="AlphaFoldDB" id="A0A0N9HN85"/>
<feature type="transmembrane region" description="Helical" evidence="5">
    <location>
        <begin position="247"/>
        <end position="267"/>
    </location>
</feature>
<dbReference type="PANTHER" id="PTHR23542">
    <property type="match status" value="1"/>
</dbReference>
<feature type="domain" description="Major facilitator superfamily (MFS) profile" evidence="6">
    <location>
        <begin position="1"/>
        <end position="192"/>
    </location>
</feature>
<evidence type="ECO:0000256" key="3">
    <source>
        <dbReference type="ARBA" id="ARBA00022989"/>
    </source>
</evidence>
<dbReference type="GO" id="GO:0022857">
    <property type="term" value="F:transmembrane transporter activity"/>
    <property type="evidence" value="ECO:0007669"/>
    <property type="project" value="InterPro"/>
</dbReference>
<keyword evidence="4 5" id="KW-0472">Membrane</keyword>
<reference evidence="7 8" key="1">
    <citation type="submission" date="2015-07" db="EMBL/GenBank/DDBJ databases">
        <title>Genome sequencing of Kibdelosporangium phytohabitans.</title>
        <authorList>
            <person name="Qin S."/>
            <person name="Xing K."/>
        </authorList>
    </citation>
    <scope>NUCLEOTIDE SEQUENCE [LARGE SCALE GENOMIC DNA]</scope>
    <source>
        <strain evidence="7 8">KLBMP1111</strain>
    </source>
</reference>
<proteinExistence type="predicted"/>
<evidence type="ECO:0000313" key="8">
    <source>
        <dbReference type="Proteomes" id="UP000063699"/>
    </source>
</evidence>
<feature type="transmembrane region" description="Helical" evidence="5">
    <location>
        <begin position="48"/>
        <end position="69"/>
    </location>
</feature>
<protein>
    <submittedName>
        <fullName evidence="7">MFS transporter</fullName>
    </submittedName>
</protein>
<feature type="transmembrane region" description="Helical" evidence="5">
    <location>
        <begin position="208"/>
        <end position="227"/>
    </location>
</feature>
<dbReference type="PANTHER" id="PTHR23542:SF1">
    <property type="entry name" value="MAJOR FACILITATOR SUPERFAMILY (MFS) PROFILE DOMAIN-CONTAINING PROTEIN"/>
    <property type="match status" value="1"/>
</dbReference>
<dbReference type="InterPro" id="IPR011701">
    <property type="entry name" value="MFS"/>
</dbReference>
<evidence type="ECO:0000313" key="7">
    <source>
        <dbReference type="EMBL" id="ALG05761.1"/>
    </source>
</evidence>
<dbReference type="Proteomes" id="UP000063699">
    <property type="component" value="Chromosome"/>
</dbReference>
<keyword evidence="8" id="KW-1185">Reference proteome</keyword>
<dbReference type="KEGG" id="kphy:AOZ06_01435"/>
<sequence>MLVERYRRLLGMPGVRTLMILMFFARIPGSATSMALTLHVAIGLGHGYGAAGLVGAAATVGIAIGAPLAGWVVDRYGLRTMLVITTIGEASFWVVAPWLSYPVLLVVGFVGGVFAVPTMSIGRQAVAALVQGEQRRTAYSLDSISVELSFMIGPLAAVALATQVSTSTALRVIGAGFALVGVALFIVNPPTRGDDEIVGERPPRREWLNGKLLAVLLVGLGAVFVLAGTEVTLVAVLREHGQVEWTGAATVILCVASVLGGLVHGAVRKSLPQVVLMALLGALTIPVLFVDSTWWVVALALGPASAMCAPTIAATGEQVSKLVPVVVRGEATGLQSTAFTLGAALGSPVVGFVVDHSGSPGWGFVGAGAGGLIVAAVAAVLIRRSPAPAQPISASAIS</sequence>
<dbReference type="PROSITE" id="PS50850">
    <property type="entry name" value="MFS"/>
    <property type="match status" value="1"/>
</dbReference>
<organism evidence="7 8">
    <name type="scientific">Kibdelosporangium phytohabitans</name>
    <dbReference type="NCBI Taxonomy" id="860235"/>
    <lineage>
        <taxon>Bacteria</taxon>
        <taxon>Bacillati</taxon>
        <taxon>Actinomycetota</taxon>
        <taxon>Actinomycetes</taxon>
        <taxon>Pseudonocardiales</taxon>
        <taxon>Pseudonocardiaceae</taxon>
        <taxon>Kibdelosporangium</taxon>
    </lineage>
</organism>
<feature type="transmembrane region" description="Helical" evidence="5">
    <location>
        <begin position="362"/>
        <end position="382"/>
    </location>
</feature>
<accession>A0A0N9HN85</accession>
<evidence type="ECO:0000256" key="2">
    <source>
        <dbReference type="ARBA" id="ARBA00022692"/>
    </source>
</evidence>
<evidence type="ECO:0000259" key="6">
    <source>
        <dbReference type="PROSITE" id="PS50850"/>
    </source>
</evidence>